<dbReference type="PROSITE" id="PS01095">
    <property type="entry name" value="GH18_1"/>
    <property type="match status" value="1"/>
</dbReference>
<evidence type="ECO:0000256" key="8">
    <source>
        <dbReference type="ARBA" id="ARBA00023277"/>
    </source>
</evidence>
<dbReference type="Gene3D" id="3.20.20.80">
    <property type="entry name" value="Glycosidases"/>
    <property type="match status" value="1"/>
</dbReference>
<keyword evidence="6" id="KW-0146">Chitin degradation</keyword>
<dbReference type="PROSITE" id="PS51910">
    <property type="entry name" value="GH18_2"/>
    <property type="match status" value="1"/>
</dbReference>
<evidence type="ECO:0000256" key="11">
    <source>
        <dbReference type="RuleBase" id="RU000489"/>
    </source>
</evidence>
<dbReference type="CDD" id="cd00118">
    <property type="entry name" value="LysM"/>
    <property type="match status" value="2"/>
</dbReference>
<dbReference type="Gene3D" id="3.10.50.10">
    <property type="match status" value="1"/>
</dbReference>
<proteinExistence type="inferred from homology"/>
<evidence type="ECO:0000256" key="5">
    <source>
        <dbReference type="ARBA" id="ARBA00022801"/>
    </source>
</evidence>
<dbReference type="PANTHER" id="PTHR47700:SF1">
    <property type="entry name" value="CHITINASE"/>
    <property type="match status" value="1"/>
</dbReference>
<evidence type="ECO:0000256" key="12">
    <source>
        <dbReference type="SAM" id="SignalP"/>
    </source>
</evidence>
<reference evidence="15" key="1">
    <citation type="journal article" date="2020" name="Stud. Mycol.">
        <title>101 Dothideomycetes genomes: a test case for predicting lifestyles and emergence of pathogens.</title>
        <authorList>
            <person name="Haridas S."/>
            <person name="Albert R."/>
            <person name="Binder M."/>
            <person name="Bloem J."/>
            <person name="Labutti K."/>
            <person name="Salamov A."/>
            <person name="Andreopoulos B."/>
            <person name="Baker S."/>
            <person name="Barry K."/>
            <person name="Bills G."/>
            <person name="Bluhm B."/>
            <person name="Cannon C."/>
            <person name="Castanera R."/>
            <person name="Culley D."/>
            <person name="Daum C."/>
            <person name="Ezra D."/>
            <person name="Gonzalez J."/>
            <person name="Henrissat B."/>
            <person name="Kuo A."/>
            <person name="Liang C."/>
            <person name="Lipzen A."/>
            <person name="Lutzoni F."/>
            <person name="Magnuson J."/>
            <person name="Mondo S."/>
            <person name="Nolan M."/>
            <person name="Ohm R."/>
            <person name="Pangilinan J."/>
            <person name="Park H.-J."/>
            <person name="Ramirez L."/>
            <person name="Alfaro M."/>
            <person name="Sun H."/>
            <person name="Tritt A."/>
            <person name="Yoshinaga Y."/>
            <person name="Zwiers L.-H."/>
            <person name="Turgeon B."/>
            <person name="Goodwin S."/>
            <person name="Spatafora J."/>
            <person name="Crous P."/>
            <person name="Grigoriev I."/>
        </authorList>
    </citation>
    <scope>NUCLEOTIDE SEQUENCE</scope>
    <source>
        <strain evidence="15">CBS 115976</strain>
    </source>
</reference>
<dbReference type="SUPFAM" id="SSF54556">
    <property type="entry name" value="Chitinase insertion domain"/>
    <property type="match status" value="1"/>
</dbReference>
<evidence type="ECO:0000256" key="9">
    <source>
        <dbReference type="ARBA" id="ARBA00023295"/>
    </source>
</evidence>
<keyword evidence="16" id="KW-1185">Reference proteome</keyword>
<protein>
    <recommendedName>
        <fullName evidence="3">chitinase</fullName>
        <ecNumber evidence="3">3.2.1.14</ecNumber>
    </recommendedName>
</protein>
<dbReference type="PROSITE" id="PS51782">
    <property type="entry name" value="LYSM"/>
    <property type="match status" value="2"/>
</dbReference>
<dbReference type="EMBL" id="MU004241">
    <property type="protein sequence ID" value="KAF2664834.1"/>
    <property type="molecule type" value="Genomic_DNA"/>
</dbReference>
<dbReference type="GO" id="GO:0000272">
    <property type="term" value="P:polysaccharide catabolic process"/>
    <property type="evidence" value="ECO:0007669"/>
    <property type="project" value="UniProtKB-KW"/>
</dbReference>
<evidence type="ECO:0000256" key="7">
    <source>
        <dbReference type="ARBA" id="ARBA00023026"/>
    </source>
</evidence>
<dbReference type="SUPFAM" id="SSF57016">
    <property type="entry name" value="Plant lectins/antimicrobial peptides"/>
    <property type="match status" value="1"/>
</dbReference>
<evidence type="ECO:0000256" key="10">
    <source>
        <dbReference type="ARBA" id="ARBA00023326"/>
    </source>
</evidence>
<dbReference type="CDD" id="cd02878">
    <property type="entry name" value="GH18_zymocin_alpha"/>
    <property type="match status" value="1"/>
</dbReference>
<keyword evidence="9 11" id="KW-0326">Glycosidase</keyword>
<keyword evidence="5 11" id="KW-0378">Hydrolase</keyword>
<comment type="similarity">
    <text evidence="2">Belongs to the glycosyl hydrolase 18 family. Chitinase class V subfamily.</text>
</comment>
<dbReference type="InterPro" id="IPR011583">
    <property type="entry name" value="Chitinase_II/V-like_cat"/>
</dbReference>
<evidence type="ECO:0000313" key="15">
    <source>
        <dbReference type="EMBL" id="KAF2664834.1"/>
    </source>
</evidence>
<dbReference type="OrthoDB" id="73875at2759"/>
<dbReference type="InterPro" id="IPR017853">
    <property type="entry name" value="GH"/>
</dbReference>
<dbReference type="InterPro" id="IPR001223">
    <property type="entry name" value="Glyco_hydro18_cat"/>
</dbReference>
<dbReference type="InterPro" id="IPR036861">
    <property type="entry name" value="Endochitinase-like_sf"/>
</dbReference>
<evidence type="ECO:0000313" key="16">
    <source>
        <dbReference type="Proteomes" id="UP000799302"/>
    </source>
</evidence>
<keyword evidence="7" id="KW-0843">Virulence</keyword>
<dbReference type="InterPro" id="IPR036779">
    <property type="entry name" value="LysM_dom_sf"/>
</dbReference>
<feature type="domain" description="GH18" evidence="14">
    <location>
        <begin position="501"/>
        <end position="872"/>
    </location>
</feature>
<dbReference type="Pfam" id="PF14856">
    <property type="entry name" value="Hce2"/>
    <property type="match status" value="1"/>
</dbReference>
<keyword evidence="12" id="KW-0732">Signal</keyword>
<evidence type="ECO:0000256" key="3">
    <source>
        <dbReference type="ARBA" id="ARBA00012729"/>
    </source>
</evidence>
<dbReference type="CDD" id="cd00035">
    <property type="entry name" value="ChtBD1"/>
    <property type="match status" value="1"/>
</dbReference>
<organism evidence="15 16">
    <name type="scientific">Microthyrium microscopicum</name>
    <dbReference type="NCBI Taxonomy" id="703497"/>
    <lineage>
        <taxon>Eukaryota</taxon>
        <taxon>Fungi</taxon>
        <taxon>Dikarya</taxon>
        <taxon>Ascomycota</taxon>
        <taxon>Pezizomycotina</taxon>
        <taxon>Dothideomycetes</taxon>
        <taxon>Dothideomycetes incertae sedis</taxon>
        <taxon>Microthyriales</taxon>
        <taxon>Microthyriaceae</taxon>
        <taxon>Microthyrium</taxon>
    </lineage>
</organism>
<dbReference type="InterPro" id="IPR001579">
    <property type="entry name" value="Glyco_hydro_18_chit_AS"/>
</dbReference>
<evidence type="ECO:0000256" key="2">
    <source>
        <dbReference type="ARBA" id="ARBA00008682"/>
    </source>
</evidence>
<evidence type="ECO:0000256" key="6">
    <source>
        <dbReference type="ARBA" id="ARBA00023024"/>
    </source>
</evidence>
<feature type="signal peptide" evidence="12">
    <location>
        <begin position="1"/>
        <end position="22"/>
    </location>
</feature>
<dbReference type="EC" id="3.2.1.14" evidence="3"/>
<dbReference type="SUPFAM" id="SSF54106">
    <property type="entry name" value="LysM domain"/>
    <property type="match status" value="2"/>
</dbReference>
<dbReference type="GO" id="GO:0006032">
    <property type="term" value="P:chitin catabolic process"/>
    <property type="evidence" value="ECO:0007669"/>
    <property type="project" value="UniProtKB-KW"/>
</dbReference>
<evidence type="ECO:0000259" key="13">
    <source>
        <dbReference type="PROSITE" id="PS51782"/>
    </source>
</evidence>
<name>A0A6A6U1L3_9PEZI</name>
<dbReference type="SMART" id="SM00257">
    <property type="entry name" value="LysM"/>
    <property type="match status" value="2"/>
</dbReference>
<dbReference type="Pfam" id="PF00704">
    <property type="entry name" value="Glyco_hydro_18"/>
    <property type="match status" value="1"/>
</dbReference>
<dbReference type="Proteomes" id="UP000799302">
    <property type="component" value="Unassembled WGS sequence"/>
</dbReference>
<dbReference type="Pfam" id="PF01476">
    <property type="entry name" value="LysM"/>
    <property type="match status" value="2"/>
</dbReference>
<sequence length="1467" mass="155222">MNPYWFKAGLGAVVLLSSIVSGQPGLRKPASPGYNGLNACPGRCSIAGPSPGNWSLYHNLEQTESCKQTQFCAFSIFDPVDKFDALHRIYSCSSYGPDWENLPNITNSRAATTINATYHLGTWPDGGLSTAHVRSLSRQMGDYLAGGYGSSTKPLIMFARSGTTSVGLYIGKGLQYEETGAFALQTLDGSLSSMSGTTGSVALQLCQAGNDGDHVFGLMTTSNPTFGPIQAAIQSWANAKCLDLNNSTEVNGPAHLTTPLILAPSNITNTTGLKFNLTSPQNLRRWSGRLERRDDCTAIQVVSGDGCYSLSQKCGITTDQFSQYNSDPNICSDIQPGQHVCCSSGSLPNYAPQPNGDGSCATYTVQSGDYCAGIAAANSITVDQLNDFNSKTWSWNGCSSLYAGIIICLSSGNPPMPAAVANALCGPTMPGTQTPAAGTDISTLNPCPLNACCDVWGQCGVTAEFCTDTNTGAPGTAQPGTNGCISNCGTDVVSSGPPAIYRTVAYYEGFGLSRPCLYQDAWQISSGYTNLHFGFGALTPDYQVDLGDSLSSFEFQRFKTMTGTKRVLSFGGWTFSTDPSTYTIFREGVTSTNRQAMATSIANFINENGLDGVDIDWEYPGAPDIPGIPPADPSDGDNYLQFLTLLKSLLPGKTVSIAAPSSYWYLKGYPIAKIAKIIDYIVYMTYDLHGQWDSTNSNSQEGCPGGNCLRSDVNLTETMTALAMITKAGVPSNQVIVGVTSYGRSFEMSDPGCSTEQCTYTGGQTQSNAAEGPCTGTAGYISNAEIQDIINNPSRVNSNYLDESSQTNILVYDGNQWVGWMADDVKNSRHNLYMGLNMGGTTDWATDLQAYNDPPSPASSWTEFISDVQSGIDPINKGTRTGNWTQVTCTDSAVVYQASMSPAQRWSQMDGSDAWNDVINQWTNVDSHTSLSFSESVANTLNLQENTNCGSETEFSNCDQTVECKTTTGPLGNVGAVAYELWNSLVMIHEMYATINNAILQTAATFEPSFPSFETTFAPVAPPKDNTWLQILLDFITLGVGAAVAPLFNSFIRDLPAFEGNPNGVDTAKDVTFALIAASLAAGKDAVADQKSGDWTLDDQNTFSAYLGQVINAWGNSTEQALATLFNGSGASIQILTALISNGSLITGSGGKSGIPFPPTYAQLDLYVAKAFFAYSVPKLWGAAGYHPFIIDSGYSCGTVDPLSRYMSTETMHATSSCVGTKLYYLVSPITNIDQNTCSNPVDGRCPEVPFTSPPGISTLTGDTSVWGGLTRDVIVAGAVNSYVSNGNANGGPIADPSVRTIFDGFLGGVESTAGMIRIPVCSPEEALTAYDDSSTQTQANWPCVVAASPNLCGTSTFVGATSDASPLTTDCQQIVTNIVGTQGVWEVEAAVHEQHQIVQAGTCAFGVQGSTGEGSVDFSVGAQDIVDLINSSVQQFASNGKVGAGGNMACNGNNGQVSVAWGLYHT</sequence>
<dbReference type="InterPro" id="IPR018392">
    <property type="entry name" value="LysM"/>
</dbReference>
<feature type="domain" description="LysM" evidence="13">
    <location>
        <begin position="297"/>
        <end position="342"/>
    </location>
</feature>
<keyword evidence="10" id="KW-0624">Polysaccharide degradation</keyword>
<feature type="chain" id="PRO_5025369185" description="chitinase" evidence="12">
    <location>
        <begin position="23"/>
        <end position="1467"/>
    </location>
</feature>
<dbReference type="Gene3D" id="3.10.350.10">
    <property type="entry name" value="LysM domain"/>
    <property type="match status" value="2"/>
</dbReference>
<dbReference type="InterPro" id="IPR029226">
    <property type="entry name" value="Ecp2-like"/>
</dbReference>
<keyword evidence="4" id="KW-0147">Chitin-binding</keyword>
<dbReference type="PANTHER" id="PTHR47700">
    <property type="entry name" value="V CHITINASE, PUTATIVE (AFU_ORTHOLOGUE AFUA_6G13720)-RELATED"/>
    <property type="match status" value="1"/>
</dbReference>
<evidence type="ECO:0000259" key="14">
    <source>
        <dbReference type="PROSITE" id="PS51910"/>
    </source>
</evidence>
<accession>A0A6A6U1L3</accession>
<dbReference type="SMART" id="SM00636">
    <property type="entry name" value="Glyco_18"/>
    <property type="match status" value="1"/>
</dbReference>
<dbReference type="GO" id="GO:0008843">
    <property type="term" value="F:endochitinase activity"/>
    <property type="evidence" value="ECO:0007669"/>
    <property type="project" value="UniProtKB-EC"/>
</dbReference>
<dbReference type="InterPro" id="IPR053214">
    <property type="entry name" value="LysM12-like"/>
</dbReference>
<keyword evidence="8" id="KW-0119">Carbohydrate metabolism</keyword>
<dbReference type="GO" id="GO:0008061">
    <property type="term" value="F:chitin binding"/>
    <property type="evidence" value="ECO:0007669"/>
    <property type="project" value="UniProtKB-KW"/>
</dbReference>
<dbReference type="SUPFAM" id="SSF51445">
    <property type="entry name" value="(Trans)glycosidases"/>
    <property type="match status" value="1"/>
</dbReference>
<comment type="catalytic activity">
    <reaction evidence="1">
        <text>Random endo-hydrolysis of N-acetyl-beta-D-glucosaminide (1-&gt;4)-beta-linkages in chitin and chitodextrins.</text>
        <dbReference type="EC" id="3.2.1.14"/>
    </reaction>
</comment>
<dbReference type="InterPro" id="IPR029070">
    <property type="entry name" value="Chitinase_insertion_sf"/>
</dbReference>
<gene>
    <name evidence="15" type="ORF">BT63DRAFT_77615</name>
</gene>
<feature type="domain" description="LysM" evidence="13">
    <location>
        <begin position="361"/>
        <end position="409"/>
    </location>
</feature>
<evidence type="ECO:0000256" key="1">
    <source>
        <dbReference type="ARBA" id="ARBA00000822"/>
    </source>
</evidence>
<evidence type="ECO:0000256" key="4">
    <source>
        <dbReference type="ARBA" id="ARBA00022669"/>
    </source>
</evidence>